<evidence type="ECO:0000313" key="2">
    <source>
        <dbReference type="EMBL" id="PYH80741.1"/>
    </source>
</evidence>
<gene>
    <name evidence="2" type="ORF">BO82DRAFT_102745</name>
</gene>
<sequence length="465" mass="53078">MSTYSPSSTGVPVMFDPPAYPSIFRAGAEIPPFYLKYRWWEDEAMTMLWAFDIQEIKRAIRFGLFRDESLPRTAFQNRNASAIDTFLSELVEPHERAFIGNLSHIQKVEEIVRRCRTADPALATWSWFPAQGNRNMTAIGIAEDLDHESHLHFTRIPFEELVRYSLGYSAPSVEWFLQQHTALHIHLLHHLQAFPEEVSLYVEVEQHLRSRSPFALRAVTACLRALRGGHIAASPTTPAFEFIAGPIQELFKEISPSLKSILKVLCVSAVRYKQAYVHTRHMNWTRPFKLNLAFLDDLTASTSPLDFARTMAHIDEGYLTGLSQKSFVEPGPVVKRVFTEWELLSIAVWECCTALPELVGYIQECVQALLMVRNYHSLTAIIDGLRKYSISTSTIVSSSHVASFMLPSDFDNLLDPSENFVTYRQAFTTNPGVPFLVPHIREYQQHGQPALQQLFQHMRPSPLRQ</sequence>
<dbReference type="Proteomes" id="UP000248340">
    <property type="component" value="Unassembled WGS sequence"/>
</dbReference>
<reference evidence="2 3" key="1">
    <citation type="submission" date="2016-12" db="EMBL/GenBank/DDBJ databases">
        <title>The genomes of Aspergillus section Nigri reveals drivers in fungal speciation.</title>
        <authorList>
            <consortium name="DOE Joint Genome Institute"/>
            <person name="Vesth T.C."/>
            <person name="Nybo J."/>
            <person name="Theobald S."/>
            <person name="Brandl J."/>
            <person name="Frisvad J.C."/>
            <person name="Nielsen K.F."/>
            <person name="Lyhne E.K."/>
            <person name="Kogle M.E."/>
            <person name="Kuo A."/>
            <person name="Riley R."/>
            <person name="Clum A."/>
            <person name="Nolan M."/>
            <person name="Lipzen A."/>
            <person name="Salamov A."/>
            <person name="Henrissat B."/>
            <person name="Wiebenga A."/>
            <person name="De Vries R.P."/>
            <person name="Grigoriev I.V."/>
            <person name="Mortensen U.H."/>
            <person name="Andersen M.R."/>
            <person name="Baker S.E."/>
        </authorList>
    </citation>
    <scope>NUCLEOTIDE SEQUENCE [LARGE SCALE GENOMIC DNA]</scope>
    <source>
        <strain evidence="2 3">CBS 121591</strain>
    </source>
</reference>
<protein>
    <recommendedName>
        <fullName evidence="1">Ras-GEF domain-containing protein</fullName>
    </recommendedName>
</protein>
<dbReference type="GeneID" id="37132479"/>
<evidence type="ECO:0000313" key="3">
    <source>
        <dbReference type="Proteomes" id="UP000248340"/>
    </source>
</evidence>
<dbReference type="Gene3D" id="1.10.840.10">
    <property type="entry name" value="Ras guanine-nucleotide exchange factors catalytic domain"/>
    <property type="match status" value="1"/>
</dbReference>
<dbReference type="Pfam" id="PF00617">
    <property type="entry name" value="RasGEF"/>
    <property type="match status" value="1"/>
</dbReference>
<dbReference type="InterPro" id="IPR001895">
    <property type="entry name" value="RASGEF_cat_dom"/>
</dbReference>
<dbReference type="RefSeq" id="XP_025490941.1">
    <property type="nucleotide sequence ID" value="XM_025629738.1"/>
</dbReference>
<dbReference type="InterPro" id="IPR023578">
    <property type="entry name" value="Ras_GEF_dom_sf"/>
</dbReference>
<dbReference type="AlphaFoldDB" id="A0A319CA85"/>
<dbReference type="SUPFAM" id="SSF48366">
    <property type="entry name" value="Ras GEF"/>
    <property type="match status" value="1"/>
</dbReference>
<name>A0A319CA85_9EURO</name>
<organism evidence="2 3">
    <name type="scientific">Aspergillus uvarum CBS 121591</name>
    <dbReference type="NCBI Taxonomy" id="1448315"/>
    <lineage>
        <taxon>Eukaryota</taxon>
        <taxon>Fungi</taxon>
        <taxon>Dikarya</taxon>
        <taxon>Ascomycota</taxon>
        <taxon>Pezizomycotina</taxon>
        <taxon>Eurotiomycetes</taxon>
        <taxon>Eurotiomycetidae</taxon>
        <taxon>Eurotiales</taxon>
        <taxon>Aspergillaceae</taxon>
        <taxon>Aspergillus</taxon>
        <taxon>Aspergillus subgen. Circumdati</taxon>
    </lineage>
</organism>
<accession>A0A319CA85</accession>
<dbReference type="VEuPathDB" id="FungiDB:BO82DRAFT_102745"/>
<dbReference type="STRING" id="1448315.A0A319CA85"/>
<dbReference type="InterPro" id="IPR036964">
    <property type="entry name" value="RASGEF_cat_dom_sf"/>
</dbReference>
<proteinExistence type="predicted"/>
<dbReference type="GO" id="GO:0005085">
    <property type="term" value="F:guanyl-nucleotide exchange factor activity"/>
    <property type="evidence" value="ECO:0007669"/>
    <property type="project" value="InterPro"/>
</dbReference>
<feature type="domain" description="Ras-GEF" evidence="1">
    <location>
        <begin position="363"/>
        <end position="441"/>
    </location>
</feature>
<dbReference type="OrthoDB" id="4312812at2759"/>
<keyword evidence="3" id="KW-1185">Reference proteome</keyword>
<dbReference type="GO" id="GO:0007264">
    <property type="term" value="P:small GTPase-mediated signal transduction"/>
    <property type="evidence" value="ECO:0007669"/>
    <property type="project" value="InterPro"/>
</dbReference>
<evidence type="ECO:0000259" key="1">
    <source>
        <dbReference type="Pfam" id="PF00617"/>
    </source>
</evidence>
<dbReference type="EMBL" id="KZ821707">
    <property type="protein sequence ID" value="PYH80741.1"/>
    <property type="molecule type" value="Genomic_DNA"/>
</dbReference>